<dbReference type="AlphaFoldDB" id="A0A8S2FEW8"/>
<reference evidence="1" key="1">
    <citation type="submission" date="2021-02" db="EMBL/GenBank/DDBJ databases">
        <authorList>
            <person name="Nowell W R."/>
        </authorList>
    </citation>
    <scope>NUCLEOTIDE SEQUENCE</scope>
</reference>
<evidence type="ECO:0000313" key="3">
    <source>
        <dbReference type="Proteomes" id="UP000677228"/>
    </source>
</evidence>
<evidence type="ECO:0000313" key="2">
    <source>
        <dbReference type="EMBL" id="CAF4239443.1"/>
    </source>
</evidence>
<dbReference type="Proteomes" id="UP000682733">
    <property type="component" value="Unassembled WGS sequence"/>
</dbReference>
<accession>A0A8S2FEW8</accession>
<gene>
    <name evidence="1" type="ORF">OVA965_LOCUS34538</name>
    <name evidence="2" type="ORF">TMI583_LOCUS35462</name>
</gene>
<comment type="caution">
    <text evidence="1">The sequence shown here is derived from an EMBL/GenBank/DDBJ whole genome shotgun (WGS) entry which is preliminary data.</text>
</comment>
<name>A0A8S2FEW8_9BILA</name>
<dbReference type="EMBL" id="CAJOBA010050917">
    <property type="protein sequence ID" value="CAF4239443.1"/>
    <property type="molecule type" value="Genomic_DNA"/>
</dbReference>
<evidence type="ECO:0000313" key="1">
    <source>
        <dbReference type="EMBL" id="CAF1443581.1"/>
    </source>
</evidence>
<sequence>MVSLLEHMAEIMSPIENGIKLMNPYNEDVEVRAYIFTSPVDKPARCKVQNHKQFNAEYGCGICEQS</sequence>
<protein>
    <submittedName>
        <fullName evidence="1">Uncharacterized protein</fullName>
    </submittedName>
</protein>
<dbReference type="Proteomes" id="UP000677228">
    <property type="component" value="Unassembled WGS sequence"/>
</dbReference>
<dbReference type="EMBL" id="CAJNOK010029100">
    <property type="protein sequence ID" value="CAF1443581.1"/>
    <property type="molecule type" value="Genomic_DNA"/>
</dbReference>
<feature type="non-terminal residue" evidence="1">
    <location>
        <position position="1"/>
    </location>
</feature>
<proteinExistence type="predicted"/>
<organism evidence="1 3">
    <name type="scientific">Didymodactylos carnosus</name>
    <dbReference type="NCBI Taxonomy" id="1234261"/>
    <lineage>
        <taxon>Eukaryota</taxon>
        <taxon>Metazoa</taxon>
        <taxon>Spiralia</taxon>
        <taxon>Gnathifera</taxon>
        <taxon>Rotifera</taxon>
        <taxon>Eurotatoria</taxon>
        <taxon>Bdelloidea</taxon>
        <taxon>Philodinida</taxon>
        <taxon>Philodinidae</taxon>
        <taxon>Didymodactylos</taxon>
    </lineage>
</organism>